<dbReference type="PROSITE" id="PS51257">
    <property type="entry name" value="PROKAR_LIPOPROTEIN"/>
    <property type="match status" value="1"/>
</dbReference>
<dbReference type="AlphaFoldDB" id="A0A9P8RJA3"/>
<feature type="signal peptide" evidence="1">
    <location>
        <begin position="1"/>
        <end position="18"/>
    </location>
</feature>
<comment type="caution">
    <text evidence="2">The sequence shown here is derived from an EMBL/GenBank/DDBJ whole genome shotgun (WGS) entry which is preliminary data.</text>
</comment>
<organism evidence="2 3">
    <name type="scientific">Truncatella angustata</name>
    <dbReference type="NCBI Taxonomy" id="152316"/>
    <lineage>
        <taxon>Eukaryota</taxon>
        <taxon>Fungi</taxon>
        <taxon>Dikarya</taxon>
        <taxon>Ascomycota</taxon>
        <taxon>Pezizomycotina</taxon>
        <taxon>Sordariomycetes</taxon>
        <taxon>Xylariomycetidae</taxon>
        <taxon>Amphisphaeriales</taxon>
        <taxon>Sporocadaceae</taxon>
        <taxon>Truncatella</taxon>
    </lineage>
</organism>
<dbReference type="GeneID" id="70132815"/>
<protein>
    <submittedName>
        <fullName evidence="2">Uncharacterized protein</fullName>
    </submittedName>
</protein>
<evidence type="ECO:0000256" key="1">
    <source>
        <dbReference type="SAM" id="SignalP"/>
    </source>
</evidence>
<proteinExistence type="predicted"/>
<gene>
    <name evidence="2" type="ORF">BKA67DRAFT_581593</name>
</gene>
<dbReference type="EMBL" id="JAGPXC010000009">
    <property type="protein sequence ID" value="KAH6647079.1"/>
    <property type="molecule type" value="Genomic_DNA"/>
</dbReference>
<reference evidence="2" key="1">
    <citation type="journal article" date="2021" name="Nat. Commun.">
        <title>Genetic determinants of endophytism in the Arabidopsis root mycobiome.</title>
        <authorList>
            <person name="Mesny F."/>
            <person name="Miyauchi S."/>
            <person name="Thiergart T."/>
            <person name="Pickel B."/>
            <person name="Atanasova L."/>
            <person name="Karlsson M."/>
            <person name="Huettel B."/>
            <person name="Barry K.W."/>
            <person name="Haridas S."/>
            <person name="Chen C."/>
            <person name="Bauer D."/>
            <person name="Andreopoulos W."/>
            <person name="Pangilinan J."/>
            <person name="LaButti K."/>
            <person name="Riley R."/>
            <person name="Lipzen A."/>
            <person name="Clum A."/>
            <person name="Drula E."/>
            <person name="Henrissat B."/>
            <person name="Kohler A."/>
            <person name="Grigoriev I.V."/>
            <person name="Martin F.M."/>
            <person name="Hacquard S."/>
        </authorList>
    </citation>
    <scope>NUCLEOTIDE SEQUENCE</scope>
    <source>
        <strain evidence="2">MPI-SDFR-AT-0073</strain>
    </source>
</reference>
<keyword evidence="3" id="KW-1185">Reference proteome</keyword>
<accession>A0A9P8RJA3</accession>
<dbReference type="Proteomes" id="UP000758603">
    <property type="component" value="Unassembled WGS sequence"/>
</dbReference>
<sequence length="144" mass="14754">MLVKTYIVALTLGASCLAAPVPTPTSCSGTTARRGYGLICTGPAASKRIEEPVPVAVAEPESDSKTSARGYGLILTSEKDAEGTALSDRGYGLILPSEQSAKVVAPHQDLPGVGTNHLGQESTQPEILTKRTGMGLITSGSDDA</sequence>
<name>A0A9P8RJA3_9PEZI</name>
<feature type="chain" id="PRO_5040300865" evidence="1">
    <location>
        <begin position="19"/>
        <end position="144"/>
    </location>
</feature>
<dbReference type="OrthoDB" id="10560248at2759"/>
<keyword evidence="1" id="KW-0732">Signal</keyword>
<dbReference type="RefSeq" id="XP_045953593.1">
    <property type="nucleotide sequence ID" value="XM_046103924.1"/>
</dbReference>
<evidence type="ECO:0000313" key="3">
    <source>
        <dbReference type="Proteomes" id="UP000758603"/>
    </source>
</evidence>
<evidence type="ECO:0000313" key="2">
    <source>
        <dbReference type="EMBL" id="KAH6647079.1"/>
    </source>
</evidence>